<keyword evidence="3" id="KW-0732">Signal</keyword>
<comment type="caution">
    <text evidence="5">The sequence shown here is derived from an EMBL/GenBank/DDBJ whole genome shotgun (WGS) entry which is preliminary data.</text>
</comment>
<evidence type="ECO:0000256" key="3">
    <source>
        <dbReference type="SAM" id="SignalP"/>
    </source>
</evidence>
<keyword evidence="2" id="KW-0408">Iron</keyword>
<dbReference type="Proteomes" id="UP001604336">
    <property type="component" value="Unassembled WGS sequence"/>
</dbReference>
<dbReference type="InterPro" id="IPR050231">
    <property type="entry name" value="Iron_ascorbate_oxido_reductase"/>
</dbReference>
<feature type="signal peptide" evidence="3">
    <location>
        <begin position="1"/>
        <end position="23"/>
    </location>
</feature>
<dbReference type="EMBL" id="JBFOLK010000005">
    <property type="protein sequence ID" value="KAL2511700.1"/>
    <property type="molecule type" value="Genomic_DNA"/>
</dbReference>
<reference evidence="6" key="1">
    <citation type="submission" date="2024-07" db="EMBL/GenBank/DDBJ databases">
        <title>Two chromosome-level genome assemblies of Korean endemic species Abeliophyllum distichum and Forsythia ovata (Oleaceae).</title>
        <authorList>
            <person name="Jang H."/>
        </authorList>
    </citation>
    <scope>NUCLEOTIDE SEQUENCE [LARGE SCALE GENOMIC DNA]</scope>
</reference>
<keyword evidence="1" id="KW-0479">Metal-binding</keyword>
<dbReference type="Pfam" id="PF14226">
    <property type="entry name" value="DIOX_N"/>
    <property type="match status" value="1"/>
</dbReference>
<sequence>MAVVAVAVTVVYMLWLCWDELRSEVSKLIVQACEEFGFFKVINHGIPHDVITRMEQQGYEFFAKPESVKQQVGPANPYGYGSKNIGLKGDIGEVEYLILQTNPLSIDHKSKTIFSSK</sequence>
<evidence type="ECO:0000313" key="6">
    <source>
        <dbReference type="Proteomes" id="UP001604336"/>
    </source>
</evidence>
<gene>
    <name evidence="5" type="ORF">Adt_17300</name>
</gene>
<name>A0ABD1TGW7_9LAMI</name>
<feature type="domain" description="Non-haem dioxygenase N-terminal" evidence="4">
    <location>
        <begin position="20"/>
        <end position="82"/>
    </location>
</feature>
<evidence type="ECO:0000259" key="4">
    <source>
        <dbReference type="Pfam" id="PF14226"/>
    </source>
</evidence>
<accession>A0ABD1TGW7</accession>
<evidence type="ECO:0000256" key="2">
    <source>
        <dbReference type="ARBA" id="ARBA00023004"/>
    </source>
</evidence>
<evidence type="ECO:0000313" key="5">
    <source>
        <dbReference type="EMBL" id="KAL2511700.1"/>
    </source>
</evidence>
<dbReference type="GO" id="GO:0046872">
    <property type="term" value="F:metal ion binding"/>
    <property type="evidence" value="ECO:0007669"/>
    <property type="project" value="UniProtKB-KW"/>
</dbReference>
<dbReference type="GO" id="GO:0016706">
    <property type="term" value="F:2-oxoglutarate-dependent dioxygenase activity"/>
    <property type="evidence" value="ECO:0007669"/>
    <property type="project" value="UniProtKB-ARBA"/>
</dbReference>
<dbReference type="InterPro" id="IPR027443">
    <property type="entry name" value="IPNS-like_sf"/>
</dbReference>
<dbReference type="Gene3D" id="2.60.120.330">
    <property type="entry name" value="B-lactam Antibiotic, Isopenicillin N Synthase, Chain"/>
    <property type="match status" value="1"/>
</dbReference>
<dbReference type="SUPFAM" id="SSF51197">
    <property type="entry name" value="Clavaminate synthase-like"/>
    <property type="match status" value="1"/>
</dbReference>
<proteinExistence type="predicted"/>
<evidence type="ECO:0000256" key="1">
    <source>
        <dbReference type="ARBA" id="ARBA00022723"/>
    </source>
</evidence>
<dbReference type="PANTHER" id="PTHR47990">
    <property type="entry name" value="2-OXOGLUTARATE (2OG) AND FE(II)-DEPENDENT OXYGENASE SUPERFAMILY PROTEIN-RELATED"/>
    <property type="match status" value="1"/>
</dbReference>
<dbReference type="AlphaFoldDB" id="A0ABD1TGW7"/>
<feature type="chain" id="PRO_5044778490" evidence="3">
    <location>
        <begin position="24"/>
        <end position="117"/>
    </location>
</feature>
<dbReference type="InterPro" id="IPR026992">
    <property type="entry name" value="DIOX_N"/>
</dbReference>
<organism evidence="5 6">
    <name type="scientific">Abeliophyllum distichum</name>
    <dbReference type="NCBI Taxonomy" id="126358"/>
    <lineage>
        <taxon>Eukaryota</taxon>
        <taxon>Viridiplantae</taxon>
        <taxon>Streptophyta</taxon>
        <taxon>Embryophyta</taxon>
        <taxon>Tracheophyta</taxon>
        <taxon>Spermatophyta</taxon>
        <taxon>Magnoliopsida</taxon>
        <taxon>eudicotyledons</taxon>
        <taxon>Gunneridae</taxon>
        <taxon>Pentapetalae</taxon>
        <taxon>asterids</taxon>
        <taxon>lamiids</taxon>
        <taxon>Lamiales</taxon>
        <taxon>Oleaceae</taxon>
        <taxon>Forsythieae</taxon>
        <taxon>Abeliophyllum</taxon>
    </lineage>
</organism>
<protein>
    <submittedName>
        <fullName evidence="5">Gibberellin 2-beta-dioxygenase 6</fullName>
    </submittedName>
</protein>
<keyword evidence="6" id="KW-1185">Reference proteome</keyword>